<dbReference type="AlphaFoldDB" id="A0A391NY67"/>
<accession>A0A391NY67</accession>
<gene>
    <name evidence="1" type="ORF">KGMB01110_04970</name>
</gene>
<dbReference type="EMBL" id="BHGK01000001">
    <property type="protein sequence ID" value="GCA66061.1"/>
    <property type="molecule type" value="Genomic_DNA"/>
</dbReference>
<organism evidence="1 2">
    <name type="scientific">Mediterraneibacter butyricigenes</name>
    <dbReference type="NCBI Taxonomy" id="2316025"/>
    <lineage>
        <taxon>Bacteria</taxon>
        <taxon>Bacillati</taxon>
        <taxon>Bacillota</taxon>
        <taxon>Clostridia</taxon>
        <taxon>Lachnospirales</taxon>
        <taxon>Lachnospiraceae</taxon>
        <taxon>Mediterraneibacter</taxon>
    </lineage>
</organism>
<dbReference type="RefSeq" id="WP_117603895.1">
    <property type="nucleotide sequence ID" value="NZ_BHGK01000001.1"/>
</dbReference>
<dbReference type="InterPro" id="IPR024539">
    <property type="entry name" value="DUF3877"/>
</dbReference>
<sequence length="177" mass="21293">MRADRLEKNLIDIIKEEQAKLGYQKEKIRLYYPLSSLNHILDCQDSEEEMLERLQTLPESITEKLGNISVTAKNERFCFHVPEQGSIYVHENMAENEFIRDLVELVARHDCTIEKILELFRSRAKDSTCQKIENGEFDWLIRFPEEHEDPYYYCFKDEGCHIIYHRFLPEDYEDFEF</sequence>
<proteinExistence type="predicted"/>
<protein>
    <submittedName>
        <fullName evidence="1">Uncharacterized protein</fullName>
    </submittedName>
</protein>
<dbReference type="Proteomes" id="UP000265643">
    <property type="component" value="Unassembled WGS sequence"/>
</dbReference>
<evidence type="ECO:0000313" key="1">
    <source>
        <dbReference type="EMBL" id="GCA66061.1"/>
    </source>
</evidence>
<name>A0A391NY67_9FIRM</name>
<comment type="caution">
    <text evidence="1">The sequence shown here is derived from an EMBL/GenBank/DDBJ whole genome shotgun (WGS) entry which is preliminary data.</text>
</comment>
<evidence type="ECO:0000313" key="2">
    <source>
        <dbReference type="Proteomes" id="UP000265643"/>
    </source>
</evidence>
<keyword evidence="2" id="KW-1185">Reference proteome</keyword>
<reference evidence="2" key="1">
    <citation type="submission" date="2018-09" db="EMBL/GenBank/DDBJ databases">
        <title>Draft Genome Sequence of Mediterraneibacter sp. KCTC 15684.</title>
        <authorList>
            <person name="Kim J.S."/>
            <person name="Han K.I."/>
            <person name="Suh M.K."/>
            <person name="Lee K.C."/>
            <person name="Eom M.K."/>
            <person name="Lee J.H."/>
            <person name="Park S.H."/>
            <person name="Kang S.W."/>
            <person name="Park J.E."/>
            <person name="Oh B.S."/>
            <person name="Yu S.Y."/>
            <person name="Choi S.H."/>
            <person name="Lee D.H."/>
            <person name="Yoon H."/>
            <person name="Kim B."/>
            <person name="Yang S.J."/>
            <person name="Lee J.S."/>
        </authorList>
    </citation>
    <scope>NUCLEOTIDE SEQUENCE [LARGE SCALE GENOMIC DNA]</scope>
    <source>
        <strain evidence="2">KCTC 15684</strain>
    </source>
</reference>
<dbReference type="Pfam" id="PF12993">
    <property type="entry name" value="DUF3877"/>
    <property type="match status" value="1"/>
</dbReference>